<protein>
    <submittedName>
        <fullName evidence="5">Vegetative incompatibility protein HET-E-1</fullName>
    </submittedName>
</protein>
<dbReference type="Pfam" id="PF24883">
    <property type="entry name" value="NPHP3_N"/>
    <property type="match status" value="1"/>
</dbReference>
<dbReference type="PROSITE" id="PS50894">
    <property type="entry name" value="HPT"/>
    <property type="match status" value="1"/>
</dbReference>
<evidence type="ECO:0000259" key="4">
    <source>
        <dbReference type="PROSITE" id="PS50894"/>
    </source>
</evidence>
<evidence type="ECO:0000256" key="1">
    <source>
        <dbReference type="ARBA" id="ARBA00022737"/>
    </source>
</evidence>
<keyword evidence="2" id="KW-0597">Phosphoprotein</keyword>
<feature type="repeat" description="WD" evidence="3">
    <location>
        <begin position="674"/>
        <end position="715"/>
    </location>
</feature>
<dbReference type="SMART" id="SM00320">
    <property type="entry name" value="WD40"/>
    <property type="match status" value="2"/>
</dbReference>
<dbReference type="SUPFAM" id="SSF50978">
    <property type="entry name" value="WD40 repeat-like"/>
    <property type="match status" value="1"/>
</dbReference>
<accession>A0A074RKV4</accession>
<dbReference type="InterPro" id="IPR056884">
    <property type="entry name" value="NPHP3-like_N"/>
</dbReference>
<dbReference type="OrthoDB" id="3027122at2759"/>
<dbReference type="PROSITE" id="PS50294">
    <property type="entry name" value="WD_REPEATS_REGION"/>
    <property type="match status" value="1"/>
</dbReference>
<sequence length="757" mass="85165">MVDGLHQYTGELGSGSNTNIANIVQSIEDQITSIRQQQERSSLRHLLDATDNQEDMIMNYRRIERLFRQLQCQVTMKIGSGVQVQLENSLLRGMLPVDDARYNSSYSMTIKRRGCTTKTREIIHKDLQTWTTNPESEKIYWMNGMAGTGKTTIAYSLCEWLENTNRLGASFFCSRISSTCRSLSRIVPTLAYQLARYSPVFRLALCTALKDNPDAGTLNVIQQFEKLVYNPMLHVKDAIPGSVVIVIDALDECDDAYSVRLLLDVLLRFAEQLPVKFFVASRPEHVIRDRMMSRAGSTRFIVYLHDIEQLIVEEDIKKYLTDALGPMEPSPSIEQIGLLAQRSRNLFIYAATLVRYIYPDGIPVDSTDRLESILQAIGTSHAASDNRYKDLDLLYTTVLSAVFNDQVGDGEKERMRRVLWMVVCAREPVTAATIASLASLTERQVWSALQSLRSVVHVPEDSSLISTLHASFPEYMLDTSRSKGFCCDKSRSNEMVVHRCFDVMKTELKFNICQLESSYLADEQVNDSEARVVRCISPTLSYACRYWSSHLRLSSATDTTREMLLDFLFERFLFWMEVLSLSRCIGIRVTMMQQAQTWLRTNVNSDKEQKQVSDARNFVTWFAANSCSRSTPHIYISALPLCSKSSWVYQHYFRHTTGLASILIGQHEEAVLAIWSLESAVNSVAISPNGNRIASGSQDSSVRVYDIHTGAVVAGPFQGHTQTVWLVASSPDGRHIASGSADHTVTTHLSASGNLSA</sequence>
<evidence type="ECO:0000313" key="5">
    <source>
        <dbReference type="EMBL" id="KEP45985.1"/>
    </source>
</evidence>
<feature type="modified residue" description="Phosphohistidine" evidence="2">
    <location>
        <position position="6"/>
    </location>
</feature>
<dbReference type="PROSITE" id="PS50082">
    <property type="entry name" value="WD_REPEATS_2"/>
    <property type="match status" value="2"/>
</dbReference>
<dbReference type="InterPro" id="IPR027417">
    <property type="entry name" value="P-loop_NTPase"/>
</dbReference>
<dbReference type="Pfam" id="PF00400">
    <property type="entry name" value="WD40"/>
    <property type="match status" value="2"/>
</dbReference>
<feature type="domain" description="HPt" evidence="4">
    <location>
        <begin position="1"/>
        <end position="60"/>
    </location>
</feature>
<dbReference type="InterPro" id="IPR008207">
    <property type="entry name" value="Sig_transdc_His_kin_Hpt_dom"/>
</dbReference>
<dbReference type="InterPro" id="IPR015943">
    <property type="entry name" value="WD40/YVTN_repeat-like_dom_sf"/>
</dbReference>
<dbReference type="STRING" id="1423351.A0A074RKV4"/>
<dbReference type="SUPFAM" id="SSF52540">
    <property type="entry name" value="P-loop containing nucleoside triphosphate hydrolases"/>
    <property type="match status" value="1"/>
</dbReference>
<dbReference type="HOGENOM" id="CLU_000288_6_0_1"/>
<name>A0A074RKV4_9AGAM</name>
<evidence type="ECO:0000256" key="2">
    <source>
        <dbReference type="PROSITE-ProRule" id="PRU00110"/>
    </source>
</evidence>
<dbReference type="InterPro" id="IPR036322">
    <property type="entry name" value="WD40_repeat_dom_sf"/>
</dbReference>
<feature type="repeat" description="WD" evidence="3">
    <location>
        <begin position="717"/>
        <end position="745"/>
    </location>
</feature>
<dbReference type="InterPro" id="IPR001680">
    <property type="entry name" value="WD40_rpt"/>
</dbReference>
<dbReference type="GO" id="GO:0000160">
    <property type="term" value="P:phosphorelay signal transduction system"/>
    <property type="evidence" value="ECO:0007669"/>
    <property type="project" value="InterPro"/>
</dbReference>
<evidence type="ECO:0000313" key="6">
    <source>
        <dbReference type="Proteomes" id="UP000027456"/>
    </source>
</evidence>
<dbReference type="PANTHER" id="PTHR10039">
    <property type="entry name" value="AMELOGENIN"/>
    <property type="match status" value="1"/>
</dbReference>
<reference evidence="5 6" key="1">
    <citation type="submission" date="2013-12" db="EMBL/GenBank/DDBJ databases">
        <authorList>
            <person name="Cubeta M."/>
            <person name="Pakala S."/>
            <person name="Fedorova N."/>
            <person name="Thomas E."/>
            <person name="Dean R."/>
            <person name="Jabaji S."/>
            <person name="Neate S."/>
            <person name="Toda T."/>
            <person name="Tavantzis S."/>
            <person name="Vilgalys R."/>
            <person name="Bharathan N."/>
            <person name="Pakala S."/>
            <person name="Losada L.S."/>
            <person name="Zafar N."/>
            <person name="Nierman W."/>
        </authorList>
    </citation>
    <scope>NUCLEOTIDE SEQUENCE [LARGE SCALE GENOMIC DNA]</scope>
    <source>
        <strain evidence="5 6">123E</strain>
    </source>
</reference>
<dbReference type="AlphaFoldDB" id="A0A074RKV4"/>
<keyword evidence="6" id="KW-1185">Reference proteome</keyword>
<dbReference type="EMBL" id="AZST01001350">
    <property type="protein sequence ID" value="KEP45985.1"/>
    <property type="molecule type" value="Genomic_DNA"/>
</dbReference>
<dbReference type="Proteomes" id="UP000027456">
    <property type="component" value="Unassembled WGS sequence"/>
</dbReference>
<comment type="caution">
    <text evidence="5">The sequence shown here is derived from an EMBL/GenBank/DDBJ whole genome shotgun (WGS) entry which is preliminary data.</text>
</comment>
<evidence type="ECO:0000256" key="3">
    <source>
        <dbReference type="PROSITE-ProRule" id="PRU00221"/>
    </source>
</evidence>
<dbReference type="Gene3D" id="3.40.50.300">
    <property type="entry name" value="P-loop containing nucleotide triphosphate hydrolases"/>
    <property type="match status" value="1"/>
</dbReference>
<proteinExistence type="predicted"/>
<keyword evidence="3" id="KW-0853">WD repeat</keyword>
<gene>
    <name evidence="5" type="ORF">V565_225970</name>
</gene>
<organism evidence="5 6">
    <name type="scientific">Rhizoctonia solani 123E</name>
    <dbReference type="NCBI Taxonomy" id="1423351"/>
    <lineage>
        <taxon>Eukaryota</taxon>
        <taxon>Fungi</taxon>
        <taxon>Dikarya</taxon>
        <taxon>Basidiomycota</taxon>
        <taxon>Agaricomycotina</taxon>
        <taxon>Agaricomycetes</taxon>
        <taxon>Cantharellales</taxon>
        <taxon>Ceratobasidiaceae</taxon>
        <taxon>Rhizoctonia</taxon>
    </lineage>
</organism>
<keyword evidence="1" id="KW-0677">Repeat</keyword>
<dbReference type="PANTHER" id="PTHR10039:SF14">
    <property type="entry name" value="NACHT DOMAIN-CONTAINING PROTEIN"/>
    <property type="match status" value="1"/>
</dbReference>
<dbReference type="Gene3D" id="2.130.10.10">
    <property type="entry name" value="YVTN repeat-like/Quinoprotein amine dehydrogenase"/>
    <property type="match status" value="1"/>
</dbReference>